<protein>
    <submittedName>
        <fullName evidence="1">Protein SLM4</fullName>
    </submittedName>
</protein>
<keyword evidence="2" id="KW-1185">Reference proteome</keyword>
<gene>
    <name evidence="1" type="primary">MPUL0B00290</name>
    <name evidence="1" type="ORF">METSCH_B00290</name>
</gene>
<name>A0A4P6XJJ0_9ASCO</name>
<dbReference type="Pfam" id="PF16818">
    <property type="entry name" value="SLM4"/>
    <property type="match status" value="1"/>
</dbReference>
<proteinExistence type="predicted"/>
<reference evidence="2" key="1">
    <citation type="submission" date="2019-03" db="EMBL/GenBank/DDBJ databases">
        <title>Snf2 controls pulcherriminic acid biosynthesis and connects pigmentation and antifungal activity of the yeast Metschnikowia pulcherrima.</title>
        <authorList>
            <person name="Gore-Lloyd D."/>
            <person name="Sumann I."/>
            <person name="Brachmann A.O."/>
            <person name="Schneeberger K."/>
            <person name="Ortiz-Merino R.A."/>
            <person name="Moreno-Beltran M."/>
            <person name="Schlaefli M."/>
            <person name="Kirner P."/>
            <person name="Santos Kron A."/>
            <person name="Wolfe K.H."/>
            <person name="Piel J."/>
            <person name="Ahrens C.H."/>
            <person name="Henk D."/>
            <person name="Freimoser F.M."/>
        </authorList>
    </citation>
    <scope>NUCLEOTIDE SEQUENCE [LARGE SCALE GENOMIC DNA]</scope>
    <source>
        <strain evidence="2">APC 1.2</strain>
    </source>
</reference>
<dbReference type="AlphaFoldDB" id="A0A4P6XJJ0"/>
<accession>A0A4P6XJJ0</accession>
<dbReference type="Proteomes" id="UP000292447">
    <property type="component" value="Chromosome II"/>
</dbReference>
<evidence type="ECO:0000313" key="1">
    <source>
        <dbReference type="EMBL" id="QBM86839.1"/>
    </source>
</evidence>
<dbReference type="GO" id="GO:0071986">
    <property type="term" value="C:Ragulator complex"/>
    <property type="evidence" value="ECO:0007669"/>
    <property type="project" value="InterPro"/>
</dbReference>
<organism evidence="1 2">
    <name type="scientific">Metschnikowia aff. pulcherrima</name>
    <dbReference type="NCBI Taxonomy" id="2163413"/>
    <lineage>
        <taxon>Eukaryota</taxon>
        <taxon>Fungi</taxon>
        <taxon>Dikarya</taxon>
        <taxon>Ascomycota</taxon>
        <taxon>Saccharomycotina</taxon>
        <taxon>Pichiomycetes</taxon>
        <taxon>Metschnikowiaceae</taxon>
        <taxon>Metschnikowia</taxon>
    </lineage>
</organism>
<dbReference type="EMBL" id="CP034457">
    <property type="protein sequence ID" value="QBM86839.1"/>
    <property type="molecule type" value="Genomic_DNA"/>
</dbReference>
<sequence>MLQHREISKLLGQAIEQSGDEGSDGVLFASLLSAKGLPLITVGPPTDHTTTQGISPDSLRMYSLMATNLFGQQKKTGDESLDCWAVLDIDTFLRAAMRKFATTSSSENEPQNVFYTVLFYTAAYPDAQAKVRLDLVTEALAAGLSGYRSS</sequence>
<dbReference type="GO" id="GO:0007165">
    <property type="term" value="P:signal transduction"/>
    <property type="evidence" value="ECO:0007669"/>
    <property type="project" value="InterPro"/>
</dbReference>
<dbReference type="InterPro" id="IPR020233">
    <property type="entry name" value="Slm4"/>
</dbReference>
<evidence type="ECO:0000313" key="2">
    <source>
        <dbReference type="Proteomes" id="UP000292447"/>
    </source>
</evidence>